<reference evidence="1" key="1">
    <citation type="journal article" date="2013" name="BMC Genomics">
        <title>Unscrambling butterfly oogenesis.</title>
        <authorList>
            <person name="Carter J.M."/>
            <person name="Baker S.C."/>
            <person name="Pink R."/>
            <person name="Carter D.R."/>
            <person name="Collins A."/>
            <person name="Tomlin J."/>
            <person name="Gibbs M."/>
            <person name="Breuker C.J."/>
        </authorList>
    </citation>
    <scope>NUCLEOTIDE SEQUENCE</scope>
    <source>
        <tissue evidence="1">Ovary</tissue>
    </source>
</reference>
<name>S4NR70_9NEOP</name>
<protein>
    <submittedName>
        <fullName evidence="1">Uncharacterized protein</fullName>
    </submittedName>
</protein>
<reference evidence="1" key="2">
    <citation type="submission" date="2013-05" db="EMBL/GenBank/DDBJ databases">
        <authorList>
            <person name="Carter J.-M."/>
            <person name="Baker S.C."/>
            <person name="Pink R."/>
            <person name="Carter D.R.F."/>
            <person name="Collins A."/>
            <person name="Tomlin J."/>
            <person name="Gibbs M."/>
            <person name="Breuker C.J."/>
        </authorList>
    </citation>
    <scope>NUCLEOTIDE SEQUENCE</scope>
    <source>
        <tissue evidence="1">Ovary</tissue>
    </source>
</reference>
<accession>S4NR70</accession>
<proteinExistence type="predicted"/>
<dbReference type="EMBL" id="GAIX01012971">
    <property type="protein sequence ID" value="JAA79589.1"/>
    <property type="molecule type" value="Transcribed_RNA"/>
</dbReference>
<evidence type="ECO:0000313" key="1">
    <source>
        <dbReference type="EMBL" id="JAA79589.1"/>
    </source>
</evidence>
<dbReference type="AlphaFoldDB" id="S4NR70"/>
<sequence>MILLLSRYFKNGFRNIHILYYGFIVCLGCKRLGRLTSIITFYGVNANLSTRPLWRSVERCGFKWKAPRSIP</sequence>
<feature type="non-terminal residue" evidence="1">
    <location>
        <position position="71"/>
    </location>
</feature>
<organism evidence="1">
    <name type="scientific">Pararge aegeria</name>
    <name type="common">speckled wood butterfly</name>
    <dbReference type="NCBI Taxonomy" id="116150"/>
    <lineage>
        <taxon>Eukaryota</taxon>
        <taxon>Metazoa</taxon>
        <taxon>Ecdysozoa</taxon>
        <taxon>Arthropoda</taxon>
        <taxon>Hexapoda</taxon>
        <taxon>Insecta</taxon>
        <taxon>Pterygota</taxon>
        <taxon>Neoptera</taxon>
        <taxon>Endopterygota</taxon>
        <taxon>Lepidoptera</taxon>
        <taxon>Glossata</taxon>
        <taxon>Ditrysia</taxon>
        <taxon>Papilionoidea</taxon>
        <taxon>Nymphalidae</taxon>
        <taxon>Satyrinae</taxon>
        <taxon>Satyrini</taxon>
        <taxon>Parargina</taxon>
        <taxon>Pararge</taxon>
    </lineage>
</organism>